<sequence>MTRREIVEQGVRVLGVAVVCLCSLVGFTAVSLMGLSAGNECDPGDHALCSGWGRDVLSLGPMVVALAAAAVGSYGAMSRRPWRPALWAVAMGAQFTVWIWVAGMYG</sequence>
<proteinExistence type="predicted"/>
<feature type="transmembrane region" description="Helical" evidence="1">
    <location>
        <begin position="12"/>
        <end position="36"/>
    </location>
</feature>
<organism evidence="2 3">
    <name type="scientific">Streptomyces fildesensis</name>
    <dbReference type="NCBI Taxonomy" id="375757"/>
    <lineage>
        <taxon>Bacteria</taxon>
        <taxon>Bacillati</taxon>
        <taxon>Actinomycetota</taxon>
        <taxon>Actinomycetes</taxon>
        <taxon>Kitasatosporales</taxon>
        <taxon>Streptomycetaceae</taxon>
        <taxon>Streptomyces</taxon>
    </lineage>
</organism>
<gene>
    <name evidence="2" type="ORF">ACIGXA_34715</name>
</gene>
<evidence type="ECO:0008006" key="4">
    <source>
        <dbReference type="Google" id="ProtNLM"/>
    </source>
</evidence>
<name>A0ABW8CGT0_9ACTN</name>
<protein>
    <recommendedName>
        <fullName evidence="4">Integral membrane protein</fullName>
    </recommendedName>
</protein>
<accession>A0ABW8CGT0</accession>
<feature type="transmembrane region" description="Helical" evidence="1">
    <location>
        <begin position="56"/>
        <end position="77"/>
    </location>
</feature>
<feature type="transmembrane region" description="Helical" evidence="1">
    <location>
        <begin position="84"/>
        <end position="105"/>
    </location>
</feature>
<keyword evidence="1" id="KW-0812">Transmembrane</keyword>
<keyword evidence="1" id="KW-0472">Membrane</keyword>
<evidence type="ECO:0000313" key="2">
    <source>
        <dbReference type="EMBL" id="MFI9105670.1"/>
    </source>
</evidence>
<dbReference type="RefSeq" id="WP_399656532.1">
    <property type="nucleotide sequence ID" value="NZ_JBITYG010000013.1"/>
</dbReference>
<evidence type="ECO:0000313" key="3">
    <source>
        <dbReference type="Proteomes" id="UP001614394"/>
    </source>
</evidence>
<comment type="caution">
    <text evidence="2">The sequence shown here is derived from an EMBL/GenBank/DDBJ whole genome shotgun (WGS) entry which is preliminary data.</text>
</comment>
<dbReference type="EMBL" id="JBITYG010000013">
    <property type="protein sequence ID" value="MFI9105670.1"/>
    <property type="molecule type" value="Genomic_DNA"/>
</dbReference>
<dbReference type="Proteomes" id="UP001614394">
    <property type="component" value="Unassembled WGS sequence"/>
</dbReference>
<evidence type="ECO:0000256" key="1">
    <source>
        <dbReference type="SAM" id="Phobius"/>
    </source>
</evidence>
<keyword evidence="1" id="KW-1133">Transmembrane helix</keyword>
<keyword evidence="3" id="KW-1185">Reference proteome</keyword>
<reference evidence="2 3" key="1">
    <citation type="submission" date="2024-10" db="EMBL/GenBank/DDBJ databases">
        <title>The Natural Products Discovery Center: Release of the First 8490 Sequenced Strains for Exploring Actinobacteria Biosynthetic Diversity.</title>
        <authorList>
            <person name="Kalkreuter E."/>
            <person name="Kautsar S.A."/>
            <person name="Yang D."/>
            <person name="Bader C.D."/>
            <person name="Teijaro C.N."/>
            <person name="Fluegel L."/>
            <person name="Davis C.M."/>
            <person name="Simpson J.R."/>
            <person name="Lauterbach L."/>
            <person name="Steele A.D."/>
            <person name="Gui C."/>
            <person name="Meng S."/>
            <person name="Li G."/>
            <person name="Viehrig K."/>
            <person name="Ye F."/>
            <person name="Su P."/>
            <person name="Kiefer A.F."/>
            <person name="Nichols A."/>
            <person name="Cepeda A.J."/>
            <person name="Yan W."/>
            <person name="Fan B."/>
            <person name="Jiang Y."/>
            <person name="Adhikari A."/>
            <person name="Zheng C.-J."/>
            <person name="Schuster L."/>
            <person name="Cowan T.M."/>
            <person name="Smanski M.J."/>
            <person name="Chevrette M.G."/>
            <person name="De Carvalho L.P.S."/>
            <person name="Shen B."/>
        </authorList>
    </citation>
    <scope>NUCLEOTIDE SEQUENCE [LARGE SCALE GENOMIC DNA]</scope>
    <source>
        <strain evidence="2 3">NPDC053399</strain>
    </source>
</reference>